<protein>
    <submittedName>
        <fullName evidence="2">Type IV pilus assembly protein PilM</fullName>
    </submittedName>
</protein>
<proteinExistence type="predicted"/>
<dbReference type="OrthoDB" id="1926201at2"/>
<reference evidence="2 3" key="1">
    <citation type="journal article" date="2009" name="Stand. Genomic Sci.">
        <title>Complete genome sequence of Sanguibacter keddieii type strain (ST-74).</title>
        <authorList>
            <person name="Ivanova N."/>
            <person name="Sikorski J."/>
            <person name="Sims D."/>
            <person name="Brettin T."/>
            <person name="Detter J.C."/>
            <person name="Han C."/>
            <person name="Lapidus A."/>
            <person name="Copeland A."/>
            <person name="Glavina Del Rio T."/>
            <person name="Nolan M."/>
            <person name="Chen F."/>
            <person name="Lucas S."/>
            <person name="Tice H."/>
            <person name="Cheng J.F."/>
            <person name="Bruce D."/>
            <person name="Goodwin L."/>
            <person name="Pitluck S."/>
            <person name="Pati A."/>
            <person name="Mavromatis K."/>
            <person name="Chen A."/>
            <person name="Palaniappan K."/>
            <person name="D'haeseleer P."/>
            <person name="Chain P."/>
            <person name="Bristow J."/>
            <person name="Eisen J.A."/>
            <person name="Markowitz V."/>
            <person name="Hugenholtz P."/>
            <person name="Goker M."/>
            <person name="Pukall R."/>
            <person name="Klenk H.P."/>
            <person name="Kyrpides N.C."/>
        </authorList>
    </citation>
    <scope>NUCLEOTIDE SEQUENCE [LARGE SCALE GENOMIC DNA]</scope>
    <source>
        <strain evidence="3">ATCC 51767 / DSM 10542 / NCFB 3025 / ST-74</strain>
    </source>
</reference>
<dbReference type="AlphaFoldDB" id="D1BGY9"/>
<sequence>MAKVRTIGLDIGTSAVRAVEFAPTHPGSTGGLGSVVRVAEAPLPPGAVRDAEVVDPSLVSSVIKRLWSKAGFSDKNVIIGVGNQRVVVRQLDLPVMPMAHLRQALVYQAQETLPMAVDEALLDFYPTGEVDGADGRAMRGLFVAAVKDTVSANVLAVEGAGLVPQVVDLSAFALLRSVVIGDLAERTVACVDIGARVTNVVVADRGVPLLARVLAAGGQDATDAVARAMKLADADAERLKRQLGVGQQVQPDLADAADAVNTAARGLVEAVRNTLSYYASQVAGPPVEMLVLTGGGAHLSGLGQYLSSAARLPAVLGNSFQHVTWAKTADRELVKDRESTFAIAMGLAQGVAA</sequence>
<evidence type="ECO:0000313" key="3">
    <source>
        <dbReference type="Proteomes" id="UP000000322"/>
    </source>
</evidence>
<dbReference type="KEGG" id="ske:Sked_17820"/>
<dbReference type="Gene3D" id="3.30.420.40">
    <property type="match status" value="2"/>
</dbReference>
<dbReference type="InterPro" id="IPR003494">
    <property type="entry name" value="SHS2_FtsA"/>
</dbReference>
<dbReference type="Gene3D" id="3.30.1490.300">
    <property type="match status" value="1"/>
</dbReference>
<dbReference type="InterPro" id="IPR043129">
    <property type="entry name" value="ATPase_NBD"/>
</dbReference>
<dbReference type="eggNOG" id="COG4972">
    <property type="taxonomic scope" value="Bacteria"/>
</dbReference>
<organism evidence="2 3">
    <name type="scientific">Sanguibacter keddieii (strain ATCC 51767 / DSM 10542 / NCFB 3025 / ST-74)</name>
    <dbReference type="NCBI Taxonomy" id="446469"/>
    <lineage>
        <taxon>Bacteria</taxon>
        <taxon>Bacillati</taxon>
        <taxon>Actinomycetota</taxon>
        <taxon>Actinomycetes</taxon>
        <taxon>Micrococcales</taxon>
        <taxon>Sanguibacteraceae</taxon>
        <taxon>Sanguibacter</taxon>
    </lineage>
</organism>
<dbReference type="Pfam" id="PF11104">
    <property type="entry name" value="PilM_2"/>
    <property type="match status" value="1"/>
</dbReference>
<gene>
    <name evidence="2" type="ordered locus">Sked_17820</name>
</gene>
<dbReference type="InterPro" id="IPR005883">
    <property type="entry name" value="PilM"/>
</dbReference>
<name>D1BGY9_SANKS</name>
<dbReference type="InterPro" id="IPR050696">
    <property type="entry name" value="FtsA/MreB"/>
</dbReference>
<dbReference type="PIRSF" id="PIRSF019169">
    <property type="entry name" value="PilM"/>
    <property type="match status" value="1"/>
</dbReference>
<evidence type="ECO:0000259" key="1">
    <source>
        <dbReference type="SMART" id="SM00842"/>
    </source>
</evidence>
<dbReference type="HOGENOM" id="CLU_050686_0_0_11"/>
<dbReference type="PANTHER" id="PTHR32432:SF3">
    <property type="entry name" value="ETHANOLAMINE UTILIZATION PROTEIN EUTJ"/>
    <property type="match status" value="1"/>
</dbReference>
<dbReference type="SUPFAM" id="SSF53067">
    <property type="entry name" value="Actin-like ATPase domain"/>
    <property type="match status" value="2"/>
</dbReference>
<dbReference type="GO" id="GO:0051301">
    <property type="term" value="P:cell division"/>
    <property type="evidence" value="ECO:0007669"/>
    <property type="project" value="InterPro"/>
</dbReference>
<evidence type="ECO:0000313" key="2">
    <source>
        <dbReference type="EMBL" id="ACZ21709.1"/>
    </source>
</evidence>
<dbReference type="PANTHER" id="PTHR32432">
    <property type="entry name" value="CELL DIVISION PROTEIN FTSA-RELATED"/>
    <property type="match status" value="1"/>
</dbReference>
<feature type="domain" description="SHS2" evidence="1">
    <location>
        <begin position="6"/>
        <end position="178"/>
    </location>
</feature>
<dbReference type="Proteomes" id="UP000000322">
    <property type="component" value="Chromosome"/>
</dbReference>
<keyword evidence="3" id="KW-1185">Reference proteome</keyword>
<dbReference type="STRING" id="446469.Sked_17820"/>
<dbReference type="SMART" id="SM00842">
    <property type="entry name" value="FtsA"/>
    <property type="match status" value="1"/>
</dbReference>
<dbReference type="CDD" id="cd24049">
    <property type="entry name" value="ASKHA_NBD_PilM"/>
    <property type="match status" value="1"/>
</dbReference>
<dbReference type="RefSeq" id="WP_012866778.1">
    <property type="nucleotide sequence ID" value="NC_013521.1"/>
</dbReference>
<dbReference type="NCBIfam" id="TIGR01175">
    <property type="entry name" value="pilM"/>
    <property type="match status" value="1"/>
</dbReference>
<dbReference type="EMBL" id="CP001819">
    <property type="protein sequence ID" value="ACZ21709.1"/>
    <property type="molecule type" value="Genomic_DNA"/>
</dbReference>
<accession>D1BGY9</accession>